<evidence type="ECO:0000313" key="2">
    <source>
        <dbReference type="EMBL" id="ABC67353.1"/>
    </source>
</evidence>
<accession>Q2LEW2</accession>
<proteinExistence type="predicted"/>
<sequence length="270" mass="28969">MARRIAVGNHKGGSGKTSATRNFAAALAEHGKRVLLIDLDPQANLSRRVGAKFDPSKPTPTTAEVIKSAIEGVAAQAIKPCGWPEPYASRIDVISSRFDLENRISEAGVVGAVLRLEQALAGADDEHDFTLIDCPPSLGHLTQLALAASDWSLAIFEPEFDGVDGALRLKEFVEKDSNRKALGNPDLRMIGYIVNRVRTNMGAHDDQIAALPETFGADQVWTPYIPERAADKDASDSEVPLRLVGTTAAKDQAALWATHAKRLIDLDGAA</sequence>
<protein>
    <recommendedName>
        <fullName evidence="1">AAA domain-containing protein</fullName>
    </recommendedName>
</protein>
<dbReference type="InterPro" id="IPR050678">
    <property type="entry name" value="DNA_Partitioning_ATPase"/>
</dbReference>
<dbReference type="EMBL" id="DQ322649">
    <property type="protein sequence ID" value="ABC67353.1"/>
    <property type="molecule type" value="Genomic_DNA"/>
</dbReference>
<dbReference type="Pfam" id="PF13614">
    <property type="entry name" value="AAA_31"/>
    <property type="match status" value="1"/>
</dbReference>
<reference evidence="2" key="1">
    <citation type="journal article" date="2006" name="Appl. Environ. Microbiol.">
        <title>Diversity of telomere palindromic sequences and replication genes among Streptomyces linear plasmids.</title>
        <authorList>
            <person name="Zhang R."/>
            <person name="Yang Y."/>
            <person name="Fang P."/>
            <person name="Jiang C."/>
            <person name="Xu L."/>
            <person name="Zhu Y."/>
            <person name="Shen M."/>
            <person name="Xia H."/>
            <person name="Zhao J."/>
            <person name="Chen T."/>
            <person name="Qin Z."/>
        </authorList>
    </citation>
    <scope>NUCLEOTIDE SEQUENCE</scope>
    <source>
        <strain evidence="2">44030</strain>
        <plasmid evidence="2">pRL1</plasmid>
    </source>
</reference>
<dbReference type="CDD" id="cd02042">
    <property type="entry name" value="ParAB_family"/>
    <property type="match status" value="1"/>
</dbReference>
<gene>
    <name evidence="2" type="ORF">pRL1.24</name>
</gene>
<dbReference type="InterPro" id="IPR025669">
    <property type="entry name" value="AAA_dom"/>
</dbReference>
<dbReference type="RefSeq" id="WP_012476921.1">
    <property type="nucleotide sequence ID" value="NC_010849.1"/>
</dbReference>
<feature type="domain" description="AAA" evidence="1">
    <location>
        <begin position="3"/>
        <end position="177"/>
    </location>
</feature>
<keyword evidence="2" id="KW-0614">Plasmid</keyword>
<dbReference type="SUPFAM" id="SSF52540">
    <property type="entry name" value="P-loop containing nucleoside triphosphate hydrolases"/>
    <property type="match status" value="1"/>
</dbReference>
<evidence type="ECO:0000259" key="1">
    <source>
        <dbReference type="Pfam" id="PF13614"/>
    </source>
</evidence>
<geneLocation type="plasmid" evidence="2">
    <name>pRL1</name>
</geneLocation>
<name>Q2LEW2_9ACTN</name>
<dbReference type="Gene3D" id="3.40.50.300">
    <property type="entry name" value="P-loop containing nucleotide triphosphate hydrolases"/>
    <property type="match status" value="1"/>
</dbReference>
<dbReference type="InterPro" id="IPR027417">
    <property type="entry name" value="P-loop_NTPase"/>
</dbReference>
<dbReference type="AlphaFoldDB" id="Q2LEW2"/>
<organism evidence="2">
    <name type="scientific">Streptomyces sp. 44030</name>
    <dbReference type="NCBI Taxonomy" id="364102"/>
    <lineage>
        <taxon>Bacteria</taxon>
        <taxon>Bacillati</taxon>
        <taxon>Actinomycetota</taxon>
        <taxon>Actinomycetes</taxon>
        <taxon>Kitasatosporales</taxon>
        <taxon>Streptomycetaceae</taxon>
        <taxon>Streptomyces</taxon>
    </lineage>
</organism>
<dbReference type="PANTHER" id="PTHR13696:SF52">
    <property type="entry name" value="PARA FAMILY PROTEIN CT_582"/>
    <property type="match status" value="1"/>
</dbReference>
<dbReference type="PANTHER" id="PTHR13696">
    <property type="entry name" value="P-LOOP CONTAINING NUCLEOSIDE TRIPHOSPHATE HYDROLASE"/>
    <property type="match status" value="1"/>
</dbReference>